<reference evidence="2" key="2">
    <citation type="submission" date="2020-09" db="EMBL/GenBank/DDBJ databases">
        <authorList>
            <person name="Sun Q."/>
            <person name="Ohkuma M."/>
        </authorList>
    </citation>
    <scope>NUCLEOTIDE SEQUENCE</scope>
    <source>
        <strain evidence="2">JCM 4988</strain>
    </source>
</reference>
<evidence type="ECO:0000256" key="1">
    <source>
        <dbReference type="SAM" id="MobiDB-lite"/>
    </source>
</evidence>
<organism evidence="2 3">
    <name type="scientific">Streptomyces inusitatus</name>
    <dbReference type="NCBI Taxonomy" id="68221"/>
    <lineage>
        <taxon>Bacteria</taxon>
        <taxon>Bacillati</taxon>
        <taxon>Actinomycetota</taxon>
        <taxon>Actinomycetes</taxon>
        <taxon>Kitasatosporales</taxon>
        <taxon>Streptomycetaceae</taxon>
        <taxon>Streptomyces</taxon>
    </lineage>
</organism>
<feature type="region of interest" description="Disordered" evidence="1">
    <location>
        <begin position="729"/>
        <end position="748"/>
    </location>
</feature>
<dbReference type="Proteomes" id="UP000630936">
    <property type="component" value="Unassembled WGS sequence"/>
</dbReference>
<sequence>MQPADPSLTKALQDGERSADHRVRLGGRELGPQVSSWSLDQSYATDLPDAMRAFSGSSSAQLELTLGGRGGVSGPALYGPWAPRATGDVIRPRQSVTMDWGLAGSALPQFRGTVRSRSAQSGGEAVSLTALDGAERLRMPARLPRPSGGIDADAPYGPSLANNWTASPTWCVDHLLRNAGIHTCPPPRPTSILYASLHGGAAANIGYLTALSGDWTKWTKTNAPWEAAVQGPASGLASAEYIPSVRPVNRLGDGLWAEAWFDNTGSAGGTRQLDLTLSWTPANLTPHYTTVRVDFTKGELQAFSGKDKVPTGNGSIVWTVPALTTQSGRWHIGFWLKFSSAGVPTFEARVRYPDGNGIHCTPGTVAGAVAASHLGNVILRLGNLRVEGLQVSSLTTVPSTPADILQEGRWTKTAALDPPDTGLRVIPAVSGTAWEAITAIARATLSTAEFDGNGIFRWRNRSRWANAPTTSHLTVTSARELASLTVTEEIDACRNYCSVTWDNWENVSVNKIAKSKISTARLSIPAGTTGTLVFGRGDDEYDCWPPETYVDALPGCISFRNADSDTAANVHGAVEVGTVISDGAVTVTMRNRSSSTVWLRGGARSMDMLAPTVSGDGGPGKHWYSAWNTISQGHYGVQLYEHDPEGWVQDSRAAREIAEALRAAGVYPVPLLQDVEILADPRIQLGDVVRVKDTTGAVLDSLAWVVGIKTEAEGQAVKQTLTLRGATYNGVPTDTGLTPDPPVSGSVA</sequence>
<dbReference type="RefSeq" id="WP_190121108.1">
    <property type="nucleotide sequence ID" value="NZ_BMWG01000001.1"/>
</dbReference>
<gene>
    <name evidence="2" type="ORF">GCM10010387_04650</name>
</gene>
<protein>
    <submittedName>
        <fullName evidence="2">Uncharacterized protein</fullName>
    </submittedName>
</protein>
<keyword evidence="3" id="KW-1185">Reference proteome</keyword>
<proteinExistence type="predicted"/>
<dbReference type="EMBL" id="BMWG01000001">
    <property type="protein sequence ID" value="GGZ15393.1"/>
    <property type="molecule type" value="Genomic_DNA"/>
</dbReference>
<reference evidence="2" key="1">
    <citation type="journal article" date="2014" name="Int. J. Syst. Evol. Microbiol.">
        <title>Complete genome sequence of Corynebacterium casei LMG S-19264T (=DSM 44701T), isolated from a smear-ripened cheese.</title>
        <authorList>
            <consortium name="US DOE Joint Genome Institute (JGI-PGF)"/>
            <person name="Walter F."/>
            <person name="Albersmeier A."/>
            <person name="Kalinowski J."/>
            <person name="Ruckert C."/>
        </authorList>
    </citation>
    <scope>NUCLEOTIDE SEQUENCE</scope>
    <source>
        <strain evidence="2">JCM 4988</strain>
    </source>
</reference>
<comment type="caution">
    <text evidence="2">The sequence shown here is derived from an EMBL/GenBank/DDBJ whole genome shotgun (WGS) entry which is preliminary data.</text>
</comment>
<evidence type="ECO:0000313" key="3">
    <source>
        <dbReference type="Proteomes" id="UP000630936"/>
    </source>
</evidence>
<evidence type="ECO:0000313" key="2">
    <source>
        <dbReference type="EMBL" id="GGZ15393.1"/>
    </source>
</evidence>
<dbReference type="AlphaFoldDB" id="A0A918PNX4"/>
<name>A0A918PNX4_9ACTN</name>
<accession>A0A918PNX4</accession>